<dbReference type="Proteomes" id="UP000635726">
    <property type="component" value="Unassembled WGS sequence"/>
</dbReference>
<gene>
    <name evidence="1" type="ORF">GCM10008939_03360</name>
</gene>
<dbReference type="InterPro" id="IPR027417">
    <property type="entry name" value="P-loop_NTPase"/>
</dbReference>
<evidence type="ECO:0000313" key="1">
    <source>
        <dbReference type="EMBL" id="GGJ62823.1"/>
    </source>
</evidence>
<dbReference type="AlphaFoldDB" id="A0A917P5N3"/>
<evidence type="ECO:0000313" key="2">
    <source>
        <dbReference type="Proteomes" id="UP000635726"/>
    </source>
</evidence>
<keyword evidence="2" id="KW-1185">Reference proteome</keyword>
<dbReference type="Pfam" id="PF13671">
    <property type="entry name" value="AAA_33"/>
    <property type="match status" value="1"/>
</dbReference>
<dbReference type="Gene3D" id="3.40.50.300">
    <property type="entry name" value="P-loop containing nucleotide triphosphate hydrolases"/>
    <property type="match status" value="1"/>
</dbReference>
<reference evidence="1" key="2">
    <citation type="submission" date="2020-09" db="EMBL/GenBank/DDBJ databases">
        <authorList>
            <person name="Sun Q."/>
            <person name="Ohkuma M."/>
        </authorList>
    </citation>
    <scope>NUCLEOTIDE SEQUENCE</scope>
    <source>
        <strain evidence="1">JCM 14371</strain>
    </source>
</reference>
<dbReference type="EMBL" id="BMOE01000001">
    <property type="protein sequence ID" value="GGJ62823.1"/>
    <property type="molecule type" value="Genomic_DNA"/>
</dbReference>
<organism evidence="1 2">
    <name type="scientific">Deinococcus aquiradiocola</name>
    <dbReference type="NCBI Taxonomy" id="393059"/>
    <lineage>
        <taxon>Bacteria</taxon>
        <taxon>Thermotogati</taxon>
        <taxon>Deinococcota</taxon>
        <taxon>Deinococci</taxon>
        <taxon>Deinococcales</taxon>
        <taxon>Deinococcaceae</taxon>
        <taxon>Deinococcus</taxon>
    </lineage>
</organism>
<sequence length="204" mass="22289">MPARRDGQARYAGRMNAPLVYLIGWPAVGKWSVAQELARERGWQVVDNHLVADPIFAVIGADGVAPKPPGTGALVQRVRAAVLEAAATLAPPGVGFVFTNVLFDEPEDRETYSQVRDVAARRGAVFVPVVLQARDEALRERIVSPGRTVRRKPRSGHVLDRYRDRPPFVPTHPHTLVLDTTALSVQDAAGRVLRHVDACLEARG</sequence>
<reference evidence="1" key="1">
    <citation type="journal article" date="2014" name="Int. J. Syst. Evol. Microbiol.">
        <title>Complete genome sequence of Corynebacterium casei LMG S-19264T (=DSM 44701T), isolated from a smear-ripened cheese.</title>
        <authorList>
            <consortium name="US DOE Joint Genome Institute (JGI-PGF)"/>
            <person name="Walter F."/>
            <person name="Albersmeier A."/>
            <person name="Kalinowski J."/>
            <person name="Ruckert C."/>
        </authorList>
    </citation>
    <scope>NUCLEOTIDE SEQUENCE</scope>
    <source>
        <strain evidence="1">JCM 14371</strain>
    </source>
</reference>
<protein>
    <recommendedName>
        <fullName evidence="3">Shikimate kinase</fullName>
    </recommendedName>
</protein>
<accession>A0A917P5N3</accession>
<dbReference type="SUPFAM" id="SSF52540">
    <property type="entry name" value="P-loop containing nucleoside triphosphate hydrolases"/>
    <property type="match status" value="1"/>
</dbReference>
<evidence type="ECO:0008006" key="3">
    <source>
        <dbReference type="Google" id="ProtNLM"/>
    </source>
</evidence>
<comment type="caution">
    <text evidence="1">The sequence shown here is derived from an EMBL/GenBank/DDBJ whole genome shotgun (WGS) entry which is preliminary data.</text>
</comment>
<name>A0A917P5N3_9DEIO</name>
<proteinExistence type="predicted"/>